<evidence type="ECO:0000259" key="3">
    <source>
        <dbReference type="SMART" id="SM00451"/>
    </source>
</evidence>
<feature type="compositionally biased region" description="Basic residues" evidence="2">
    <location>
        <begin position="163"/>
        <end position="251"/>
    </location>
</feature>
<feature type="region of interest" description="Disordered" evidence="2">
    <location>
        <begin position="473"/>
        <end position="529"/>
    </location>
</feature>
<reference evidence="4" key="1">
    <citation type="submission" date="2023-08" db="EMBL/GenBank/DDBJ databases">
        <title>Pelteobagrus vachellii genome.</title>
        <authorList>
            <person name="Liu H."/>
        </authorList>
    </citation>
    <scope>NUCLEOTIDE SEQUENCE</scope>
    <source>
        <strain evidence="4">PRFRI_2022a</strain>
        <tissue evidence="4">Muscle</tissue>
    </source>
</reference>
<feature type="coiled-coil region" evidence="1">
    <location>
        <begin position="788"/>
        <end position="883"/>
    </location>
</feature>
<dbReference type="GO" id="GO:0045893">
    <property type="term" value="P:positive regulation of DNA-templated transcription"/>
    <property type="evidence" value="ECO:0007669"/>
    <property type="project" value="TreeGrafter"/>
</dbReference>
<feature type="compositionally biased region" description="Low complexity" evidence="2">
    <location>
        <begin position="252"/>
        <end position="263"/>
    </location>
</feature>
<feature type="compositionally biased region" description="Basic residues" evidence="2">
    <location>
        <begin position="141"/>
        <end position="153"/>
    </location>
</feature>
<feature type="compositionally biased region" description="Low complexity" evidence="2">
    <location>
        <begin position="13"/>
        <end position="22"/>
    </location>
</feature>
<feature type="region of interest" description="Disordered" evidence="2">
    <location>
        <begin position="1622"/>
        <end position="1660"/>
    </location>
</feature>
<feature type="region of interest" description="Disordered" evidence="2">
    <location>
        <begin position="893"/>
        <end position="938"/>
    </location>
</feature>
<evidence type="ECO:0000313" key="5">
    <source>
        <dbReference type="Proteomes" id="UP001187315"/>
    </source>
</evidence>
<feature type="compositionally biased region" description="Basic and acidic residues" evidence="2">
    <location>
        <begin position="893"/>
        <end position="919"/>
    </location>
</feature>
<name>A0AA88N9K1_TACVA</name>
<feature type="domain" description="U1-type" evidence="3">
    <location>
        <begin position="1018"/>
        <end position="1052"/>
    </location>
</feature>
<dbReference type="InterPro" id="IPR055309">
    <property type="entry name" value="Znf318-like"/>
</dbReference>
<protein>
    <recommendedName>
        <fullName evidence="3">U1-type domain-containing protein</fullName>
    </recommendedName>
</protein>
<gene>
    <name evidence="4" type="ORF">Q7C36_008098</name>
</gene>
<dbReference type="GO" id="GO:0003676">
    <property type="term" value="F:nucleic acid binding"/>
    <property type="evidence" value="ECO:0007669"/>
    <property type="project" value="InterPro"/>
</dbReference>
<feature type="compositionally biased region" description="Basic and acidic residues" evidence="2">
    <location>
        <begin position="1264"/>
        <end position="1303"/>
    </location>
</feature>
<feature type="compositionally biased region" description="Basic and acidic residues" evidence="2">
    <location>
        <begin position="473"/>
        <end position="499"/>
    </location>
</feature>
<feature type="compositionally biased region" description="Basic residues" evidence="2">
    <location>
        <begin position="50"/>
        <end position="62"/>
    </location>
</feature>
<feature type="region of interest" description="Disordered" evidence="2">
    <location>
        <begin position="1"/>
        <end position="327"/>
    </location>
</feature>
<feature type="compositionally biased region" description="Polar residues" evidence="2">
    <location>
        <begin position="306"/>
        <end position="325"/>
    </location>
</feature>
<dbReference type="Proteomes" id="UP001187315">
    <property type="component" value="Unassembled WGS sequence"/>
</dbReference>
<feature type="compositionally biased region" description="Basic and acidic residues" evidence="2">
    <location>
        <begin position="1091"/>
        <end position="1256"/>
    </location>
</feature>
<organism evidence="4 5">
    <name type="scientific">Tachysurus vachellii</name>
    <name type="common">Darkbarbel catfish</name>
    <name type="synonym">Pelteobagrus vachellii</name>
    <dbReference type="NCBI Taxonomy" id="175792"/>
    <lineage>
        <taxon>Eukaryota</taxon>
        <taxon>Metazoa</taxon>
        <taxon>Chordata</taxon>
        <taxon>Craniata</taxon>
        <taxon>Vertebrata</taxon>
        <taxon>Euteleostomi</taxon>
        <taxon>Actinopterygii</taxon>
        <taxon>Neopterygii</taxon>
        <taxon>Teleostei</taxon>
        <taxon>Ostariophysi</taxon>
        <taxon>Siluriformes</taxon>
        <taxon>Bagridae</taxon>
        <taxon>Tachysurus</taxon>
    </lineage>
</organism>
<dbReference type="PANTHER" id="PTHR15577:SF2">
    <property type="entry name" value="ZINC FINGER PROTEIN 318"/>
    <property type="match status" value="1"/>
</dbReference>
<keyword evidence="1" id="KW-0175">Coiled coil</keyword>
<dbReference type="InterPro" id="IPR003604">
    <property type="entry name" value="Matrin/U1-like-C_Znf_C2H2"/>
</dbReference>
<dbReference type="SMART" id="SM00451">
    <property type="entry name" value="ZnF_U1"/>
    <property type="match status" value="2"/>
</dbReference>
<feature type="compositionally biased region" description="Basic and acidic residues" evidence="2">
    <location>
        <begin position="643"/>
        <end position="655"/>
    </location>
</feature>
<feature type="compositionally biased region" description="Low complexity" evidence="2">
    <location>
        <begin position="588"/>
        <end position="620"/>
    </location>
</feature>
<feature type="compositionally biased region" description="Pro residues" evidence="2">
    <location>
        <begin position="23"/>
        <end position="33"/>
    </location>
</feature>
<dbReference type="GO" id="GO:0005654">
    <property type="term" value="C:nucleoplasm"/>
    <property type="evidence" value="ECO:0007669"/>
    <property type="project" value="TreeGrafter"/>
</dbReference>
<feature type="compositionally biased region" description="Polar residues" evidence="2">
    <location>
        <begin position="1419"/>
        <end position="1434"/>
    </location>
</feature>
<dbReference type="GO" id="GO:0045892">
    <property type="term" value="P:negative regulation of DNA-templated transcription"/>
    <property type="evidence" value="ECO:0007669"/>
    <property type="project" value="TreeGrafter"/>
</dbReference>
<feature type="region of interest" description="Disordered" evidence="2">
    <location>
        <begin position="1416"/>
        <end position="1464"/>
    </location>
</feature>
<proteinExistence type="predicted"/>
<feature type="domain" description="U1-type" evidence="3">
    <location>
        <begin position="951"/>
        <end position="985"/>
    </location>
</feature>
<dbReference type="GO" id="GO:0008270">
    <property type="term" value="F:zinc ion binding"/>
    <property type="evidence" value="ECO:0007669"/>
    <property type="project" value="InterPro"/>
</dbReference>
<evidence type="ECO:0000256" key="2">
    <source>
        <dbReference type="SAM" id="MobiDB-lite"/>
    </source>
</evidence>
<feature type="region of interest" description="Disordered" evidence="2">
    <location>
        <begin position="1067"/>
        <end position="1309"/>
    </location>
</feature>
<accession>A0AA88N9K1</accession>
<feature type="compositionally biased region" description="Basic and acidic residues" evidence="2">
    <location>
        <begin position="1624"/>
        <end position="1647"/>
    </location>
</feature>
<dbReference type="PANTHER" id="PTHR15577">
    <property type="entry name" value="ZINC FINGER CONTAINING PROTEIN"/>
    <property type="match status" value="1"/>
</dbReference>
<dbReference type="EMBL" id="JAVHJS010000007">
    <property type="protein sequence ID" value="KAK2852897.1"/>
    <property type="molecule type" value="Genomic_DNA"/>
</dbReference>
<comment type="caution">
    <text evidence="4">The sequence shown here is derived from an EMBL/GenBank/DDBJ whole genome shotgun (WGS) entry which is preliminary data.</text>
</comment>
<sequence>MYRGSRPHRGSYPPASSRGFAPRAPPPAGPFPSAPYRNEHARESTGYQHGYRRHPEHPRRRYSSPGRVSEDFRGDGPPTRDYGHRFTPSPPHGGLPTDHSLVITVGNELTGLSQSTGAEIQYARDYSPQRSSYEGHNERGSRRHSQSHCRSRGWSRSPDRIRSRSRPRSRSRSRAGSRSRAVSRSRALSRGRSRPRSRSRSRSRSRGRSRARSRARSKSRPCSRSRSRGRSRGRSWSRGRSRGRSRSKGRSRSCSGSSSSSCSNDSKRNKEDFRELERARRRKELEDMLSMPTKSILKKRVDSSETDSPMITQSTDSPQGNSGSGLSKDAEQILCAVTKNMDPDLLASVLAHNSNVSALEELISKLQPTKESGHGFPLPHENSSQEHTDFTQLLSVMAEAVTQAPDKKKSFTDIEDEEKFLYGDEEEDAKLPAKDVSKSGQCSLLDVYEKTGPDVLYHEPKSSVVHDLNRKDYGHSFSHGHPEKDESQITKQSKYRDKCYSSATAGQHLDSEPHSNPPATGTHDAQVRAEVEEYEKIQDLLKTIGLDLGVAEISKMAARTQERLQGKNPGKQSTVKRQQSDHRRRSYSRSSNSNSQSRSRSKGSSCSRRSSRSRSSSYERTSSRGRKKSIPLERLASRSDSQSQREVRPGTKAEESPWPNTGPPPPEVVKPETNNFPAHPAHQMPPYPQPHTRAVMPPNYPPPGYDPYGNYIPYMPQGWPMYPPPSLTMPPQNPMNDYSSPSVDRRFLKVINTVSNETQEMDKKGPKVDPLQSMTIACSGNQRRVIEEKNNAKQKQKVTEELEKLKKDRESRMKKKDSLLKELEKLRKQQGELLRKKRREKDGHKDPILMELGRLQEDVMAQISSLRTEHEAAEKKYEELVKVATILGLDHKNLQSSAEHEHGPSRSKSKESKSPEKSKSATSDTQATKSSAPESGTRSDSLAEIFEYYDAGNHWCKNCNITSGSMFDFFTHLHSKMHRKTLDPYIRPWASNSEHEKKNPTGELISKPAKGSEFVLPVRGFFCQLCKAFFGDPICAEAHVTCHAHNEKYKKQMYENPLYEQRRNLDRQAGMESEKKQTDHKRKHEDDDSEDEKKNSKSSKDQVKKPKCKNEDENTPKHIKEEERKVKYIKEEEHKPKCKKEEVERTKCRKEEEEMARYTKEEGERNKFRKDEEERYRQRKGDDERYRSEEDKYRYREENQYKYRDDNEKYRYRNEDEKSRYRKGDDKKYKHVHETEEDRRQKYREEEALKIAKSKWEEEEEEEERPRYGKKEDKKQHQKGGHRDEREKSTLKDAKIDPEKPCEAPKVFCGPSPAMLAKLRKKNEEATSRAVFGKFTWKKPEKSALEKEAEKIAAQFIKEDEESAVTKVASKDSDDQDPFSKSVAAAKSIAIKLLGKTSVAPSQEWVAYNQVKIRPNLPTPSNIQRKSNVGQNKPFSADTPSIAEPAMDESSKSETVIKQQAEKEDILPAELSSKAFGGEEVKLEIAAQNSSSLTSASVSIPSTLTVTTPLATVKEVKTVEVKAPTERTITLESDVAAPGVPEEEHKLTVMVRPPPQLQTFGGYASKTVKPNPSLAAAKAKDLFDIFYGSSTMASRVSSVGNKVGCKKGSKADSGSLITTLNKKSTKEQDTNNKHLDDVSSLKCEEPSANRGAQAEQPPFDLEVEPLVDSKAEEHCGRMEMATVDCKNEVDSLDCLANSEIMENIEMMESNDNQNPLDTEEAMTLSFSPPPGSFTEQLNLDTFEFSFDSL</sequence>
<evidence type="ECO:0000256" key="1">
    <source>
        <dbReference type="SAM" id="Coils"/>
    </source>
</evidence>
<feature type="compositionally biased region" description="Basic and acidic residues" evidence="2">
    <location>
        <begin position="265"/>
        <end position="286"/>
    </location>
</feature>
<feature type="compositionally biased region" description="Polar residues" evidence="2">
    <location>
        <begin position="921"/>
        <end position="938"/>
    </location>
</feature>
<evidence type="ECO:0000313" key="4">
    <source>
        <dbReference type="EMBL" id="KAK2852897.1"/>
    </source>
</evidence>
<feature type="region of interest" description="Disordered" evidence="2">
    <location>
        <begin position="561"/>
        <end position="698"/>
    </location>
</feature>
<keyword evidence="5" id="KW-1185">Reference proteome</keyword>